<dbReference type="GeneID" id="54998523"/>
<dbReference type="KEGG" id="vg:54998523"/>
<dbReference type="RefSeq" id="YP_009807643.1">
    <property type="nucleotide sequence ID" value="NC_048027.1"/>
</dbReference>
<reference evidence="2 3" key="1">
    <citation type="submission" date="2018-06" db="EMBL/GenBank/DDBJ databases">
        <authorList>
            <person name="Searcy Z.E."/>
            <person name="Delesalle V.A."/>
            <person name="Garlena R.A."/>
            <person name="Russell D.A."/>
            <person name="Pope W.H."/>
            <person name="Jacobs-Sera D."/>
            <person name="Hatfull G.F."/>
        </authorList>
    </citation>
    <scope>NUCLEOTIDE SEQUENCE [LARGE SCALE GENOMIC DNA]</scope>
</reference>
<sequence>MSSWWASAKCRGMEPHLFDIESLTPGKELEEARELCRGCHVKRECAADALIPIDVSKALGLLGESDQVPHSGVVRAGIPIGLIEE</sequence>
<keyword evidence="3" id="KW-1185">Reference proteome</keyword>
<dbReference type="InterPro" id="IPR034768">
    <property type="entry name" value="4FE4S_WBL"/>
</dbReference>
<evidence type="ECO:0000313" key="2">
    <source>
        <dbReference type="EMBL" id="AXN53508.1"/>
    </source>
</evidence>
<dbReference type="Proteomes" id="UP000259952">
    <property type="component" value="Segment"/>
</dbReference>
<accession>A0A346FCP4</accession>
<gene>
    <name evidence="2" type="primary">91</name>
    <name evidence="2" type="ORF">SEA_FRYBERGER_91</name>
</gene>
<dbReference type="EMBL" id="MH479913">
    <property type="protein sequence ID" value="AXN53508.1"/>
    <property type="molecule type" value="Genomic_DNA"/>
</dbReference>
<evidence type="ECO:0000313" key="3">
    <source>
        <dbReference type="Proteomes" id="UP000259952"/>
    </source>
</evidence>
<dbReference type="Pfam" id="PF02467">
    <property type="entry name" value="Whib"/>
    <property type="match status" value="1"/>
</dbReference>
<protein>
    <submittedName>
        <fullName evidence="2">WhiB family transcription factor</fullName>
    </submittedName>
</protein>
<name>A0A346FCP4_9CAUD</name>
<dbReference type="PROSITE" id="PS51674">
    <property type="entry name" value="4FE4S_WBL"/>
    <property type="match status" value="1"/>
</dbReference>
<proteinExistence type="predicted"/>
<organism evidence="2 3">
    <name type="scientific">Gordonia phage Fryberger</name>
    <dbReference type="NCBI Taxonomy" id="2250392"/>
    <lineage>
        <taxon>Viruses</taxon>
        <taxon>Duplodnaviria</taxon>
        <taxon>Heunggongvirae</taxon>
        <taxon>Uroviricota</taxon>
        <taxon>Caudoviricetes</taxon>
        <taxon>Ronaldovirus</taxon>
        <taxon>Ronaldovirus fryberger</taxon>
    </lineage>
</organism>
<feature type="domain" description="4Fe-4S Wbl-type" evidence="1">
    <location>
        <begin position="9"/>
        <end position="72"/>
    </location>
</feature>
<evidence type="ECO:0000259" key="1">
    <source>
        <dbReference type="PROSITE" id="PS51674"/>
    </source>
</evidence>